<feature type="region of interest" description="Disordered" evidence="5">
    <location>
        <begin position="30"/>
        <end position="55"/>
    </location>
</feature>
<dbReference type="AlphaFoldDB" id="A0NN71"/>
<evidence type="ECO:0000256" key="5">
    <source>
        <dbReference type="SAM" id="MobiDB-lite"/>
    </source>
</evidence>
<comment type="caution">
    <text evidence="6">The sequence shown here is derived from an EMBL/GenBank/DDBJ whole genome shotgun (WGS) entry which is preliminary data.</text>
</comment>
<name>A0NN71_ROSAI</name>
<dbReference type="EMBL" id="AAUW01000002">
    <property type="protein sequence ID" value="EAV45602.1"/>
    <property type="molecule type" value="Genomic_DNA"/>
</dbReference>
<dbReference type="InterPro" id="IPR010426">
    <property type="entry name" value="MTTB_MeTrfase"/>
</dbReference>
<evidence type="ECO:0000256" key="4">
    <source>
        <dbReference type="PIRNR" id="PIRNR037567"/>
    </source>
</evidence>
<dbReference type="Pfam" id="PF06253">
    <property type="entry name" value="MTTB"/>
    <property type="match status" value="1"/>
</dbReference>
<dbReference type="GO" id="GO:0008168">
    <property type="term" value="F:methyltransferase activity"/>
    <property type="evidence" value="ECO:0007669"/>
    <property type="project" value="UniProtKB-KW"/>
</dbReference>
<dbReference type="GO" id="GO:0015948">
    <property type="term" value="P:methanogenesis"/>
    <property type="evidence" value="ECO:0007669"/>
    <property type="project" value="UniProtKB-UniRule"/>
</dbReference>
<sequence length="542" mass="59277">MKWHRTALRLSATVADDMTHDIETAALAETAPARRGRRRRGGDKAGPDLFPQKPFKQPRHIFKPLEAVSADELEAIHDASMRVLEEIGIDFLHEEARQILKDAGADITPGDDRVRMDRAMVEELVAKAPPEFTIRARNRAHDLLVGGNALAFSCVASAPNAVDRDHGRRPGNQEDYRNFLKLAQFFNIIHCVMGYPVEPVDIHASVRHLDCVADMLRLTDKVFHIYSLGKERNLDGLELTRIGYGLTREEFIETPCVATVINTSSPLRLDTPMLQGLIEMAKAGQVSIVTPFTLAGAMAPVTVAGALTLQNAEALAGIAFAQLVRPGAPVVYGGFTSNVDMKSGAPAFGTPEYMKAAIVGGQLARRYHLPYRSSGVCAANTVDYQAALETTLSEWGAINGGAHIIKHAAGWLEGGLSAGFEKFITDIDLLQKIAEYLTPLDVSEAALAVDAIREVGPAGHFFGTQHTQDRYKDAFYAPIVSDWRNYETWAEAGSPTAYDKANRLYKKALEAYEQPPLDPAIDEEITAFVEKRKAEGGVPTDF</sequence>
<organism evidence="6 7">
    <name type="scientific">Roseibium aggregatum (strain ATCC 25650 / DSM 13394 / JCM 20685 / NBRC 16684 / NCIMB 2208 / IAM 12614 / B1)</name>
    <name type="common">Stappia aggregata</name>
    <dbReference type="NCBI Taxonomy" id="384765"/>
    <lineage>
        <taxon>Bacteria</taxon>
        <taxon>Pseudomonadati</taxon>
        <taxon>Pseudomonadota</taxon>
        <taxon>Alphaproteobacteria</taxon>
        <taxon>Hyphomicrobiales</taxon>
        <taxon>Stappiaceae</taxon>
        <taxon>Roseibium</taxon>
    </lineage>
</organism>
<evidence type="ECO:0000256" key="1">
    <source>
        <dbReference type="ARBA" id="ARBA00007137"/>
    </source>
</evidence>
<dbReference type="Gene3D" id="3.20.20.480">
    <property type="entry name" value="Trimethylamine methyltransferase-like"/>
    <property type="match status" value="1"/>
</dbReference>
<dbReference type="PIRSF" id="PIRSF037567">
    <property type="entry name" value="MTTB_MeTrfase"/>
    <property type="match status" value="1"/>
</dbReference>
<protein>
    <recommendedName>
        <fullName evidence="4">Methyltransferase</fullName>
        <ecNumber evidence="4">2.1.1.-</ecNumber>
    </recommendedName>
</protein>
<proteinExistence type="inferred from homology"/>
<evidence type="ECO:0000256" key="2">
    <source>
        <dbReference type="ARBA" id="ARBA00022603"/>
    </source>
</evidence>
<keyword evidence="3 4" id="KW-0808">Transferase</keyword>
<evidence type="ECO:0000313" key="7">
    <source>
        <dbReference type="Proteomes" id="UP000004848"/>
    </source>
</evidence>
<evidence type="ECO:0000313" key="6">
    <source>
        <dbReference type="EMBL" id="EAV45602.1"/>
    </source>
</evidence>
<comment type="similarity">
    <text evidence="1 4">Belongs to the trimethylamine methyltransferase family.</text>
</comment>
<dbReference type="Proteomes" id="UP000004848">
    <property type="component" value="Unassembled WGS sequence"/>
</dbReference>
<keyword evidence="2" id="KW-0489">Methyltransferase</keyword>
<dbReference type="InterPro" id="IPR038601">
    <property type="entry name" value="MttB-like_sf"/>
</dbReference>
<dbReference type="GO" id="GO:0032259">
    <property type="term" value="P:methylation"/>
    <property type="evidence" value="ECO:0007669"/>
    <property type="project" value="UniProtKB-KW"/>
</dbReference>
<reference evidence="6 7" key="1">
    <citation type="submission" date="2006-05" db="EMBL/GenBank/DDBJ databases">
        <authorList>
            <person name="King G."/>
            <person name="Ferriera S."/>
            <person name="Johnson J."/>
            <person name="Kravitz S."/>
            <person name="Beeson K."/>
            <person name="Sutton G."/>
            <person name="Rogers Y.-H."/>
            <person name="Friedman R."/>
            <person name="Frazier M."/>
            <person name="Venter J.C."/>
        </authorList>
    </citation>
    <scope>NUCLEOTIDE SEQUENCE [LARGE SCALE GENOMIC DNA]</scope>
    <source>
        <strain evidence="7">ATCC 25650 / DSM 13394 / JCM 20685 / NBRC 16684 / NCIMB 2208 / IAM 12614 / B1</strain>
    </source>
</reference>
<evidence type="ECO:0000256" key="3">
    <source>
        <dbReference type="ARBA" id="ARBA00022679"/>
    </source>
</evidence>
<accession>A0NN71</accession>
<dbReference type="EC" id="2.1.1.-" evidence="4"/>
<gene>
    <name evidence="6" type="ORF">SIAM614_23322</name>
</gene>
<dbReference type="eggNOG" id="COG5598">
    <property type="taxonomic scope" value="Bacteria"/>
</dbReference>